<dbReference type="EC" id="2.7.4.2" evidence="2"/>
<evidence type="ECO:0000256" key="6">
    <source>
        <dbReference type="ARBA" id="ARBA00022840"/>
    </source>
</evidence>
<evidence type="ECO:0000256" key="3">
    <source>
        <dbReference type="ARBA" id="ARBA00022679"/>
    </source>
</evidence>
<evidence type="ECO:0000256" key="5">
    <source>
        <dbReference type="ARBA" id="ARBA00022777"/>
    </source>
</evidence>
<dbReference type="SUPFAM" id="SSF54211">
    <property type="entry name" value="Ribosomal protein S5 domain 2-like"/>
    <property type="match status" value="1"/>
</dbReference>
<keyword evidence="3" id="KW-0808">Transferase</keyword>
<evidence type="ECO:0000256" key="7">
    <source>
        <dbReference type="SAM" id="MobiDB-lite"/>
    </source>
</evidence>
<feature type="non-terminal residue" evidence="8">
    <location>
        <position position="1452"/>
    </location>
</feature>
<evidence type="ECO:0000256" key="2">
    <source>
        <dbReference type="ARBA" id="ARBA00012958"/>
    </source>
</evidence>
<dbReference type="GO" id="GO:0010142">
    <property type="term" value="P:farnesyl diphosphate biosynthetic process, mevalonate pathway"/>
    <property type="evidence" value="ECO:0007669"/>
    <property type="project" value="TreeGrafter"/>
</dbReference>
<feature type="region of interest" description="Disordered" evidence="7">
    <location>
        <begin position="1152"/>
        <end position="1196"/>
    </location>
</feature>
<dbReference type="GO" id="GO:0019287">
    <property type="term" value="P:isopentenyl diphosphate biosynthetic process, mevalonate pathway"/>
    <property type="evidence" value="ECO:0007669"/>
    <property type="project" value="UniProtKB-UniPathway"/>
</dbReference>
<organism evidence="8 9">
    <name type="scientific">Pichia kudriavzevii</name>
    <name type="common">Yeast</name>
    <name type="synonym">Issatchenkia orientalis</name>
    <dbReference type="NCBI Taxonomy" id="4909"/>
    <lineage>
        <taxon>Eukaryota</taxon>
        <taxon>Fungi</taxon>
        <taxon>Dikarya</taxon>
        <taxon>Ascomycota</taxon>
        <taxon>Saccharomycotina</taxon>
        <taxon>Pichiomycetes</taxon>
        <taxon>Pichiales</taxon>
        <taxon>Pichiaceae</taxon>
        <taxon>Pichia</taxon>
    </lineage>
</organism>
<name>A0A1V2LPF1_PICKU</name>
<feature type="compositionally biased region" description="Basic and acidic residues" evidence="7">
    <location>
        <begin position="632"/>
        <end position="649"/>
    </location>
</feature>
<dbReference type="GO" id="GO:0004631">
    <property type="term" value="F:phosphomevalonate kinase activity"/>
    <property type="evidence" value="ECO:0007669"/>
    <property type="project" value="UniProtKB-EC"/>
</dbReference>
<feature type="region of interest" description="Disordered" evidence="7">
    <location>
        <begin position="823"/>
        <end position="869"/>
    </location>
</feature>
<keyword evidence="5 8" id="KW-0418">Kinase</keyword>
<proteinExistence type="predicted"/>
<protein>
    <recommendedName>
        <fullName evidence="2">phosphomevalonate kinase</fullName>
        <ecNumber evidence="2">2.7.4.2</ecNumber>
    </recommendedName>
</protein>
<feature type="compositionally biased region" description="Polar residues" evidence="7">
    <location>
        <begin position="657"/>
        <end position="671"/>
    </location>
</feature>
<feature type="region of interest" description="Disordered" evidence="7">
    <location>
        <begin position="505"/>
        <end position="533"/>
    </location>
</feature>
<dbReference type="PANTHER" id="PTHR31814:SF2">
    <property type="entry name" value="PHOSPHOMEVALONATE KINASE"/>
    <property type="match status" value="1"/>
</dbReference>
<dbReference type="InterPro" id="IPR035102">
    <property type="entry name" value="Phosphomevalonate_kinase"/>
</dbReference>
<evidence type="ECO:0000256" key="1">
    <source>
        <dbReference type="ARBA" id="ARBA00005017"/>
    </source>
</evidence>
<dbReference type="Gene3D" id="3.30.230.10">
    <property type="match status" value="1"/>
</dbReference>
<dbReference type="EMBL" id="MQVM01000007">
    <property type="protein sequence ID" value="ONH75245.1"/>
    <property type="molecule type" value="Genomic_DNA"/>
</dbReference>
<dbReference type="VEuPathDB" id="FungiDB:C5L36_0D04640"/>
<dbReference type="InterPro" id="IPR020568">
    <property type="entry name" value="Ribosomal_Su5_D2-typ_SF"/>
</dbReference>
<keyword evidence="6" id="KW-0067">ATP-binding</keyword>
<dbReference type="PANTHER" id="PTHR31814">
    <property type="match status" value="1"/>
</dbReference>
<evidence type="ECO:0000256" key="4">
    <source>
        <dbReference type="ARBA" id="ARBA00022741"/>
    </source>
</evidence>
<keyword evidence="4" id="KW-0547">Nucleotide-binding</keyword>
<reference evidence="9" key="1">
    <citation type="journal article" date="2017" name="Genome Announc.">
        <title>Genome sequences of Cyberlindnera fabianii 65, Pichia kudriavzevii 129, and Saccharomyces cerevisiae 131 isolated from fermented masau fruits in Zimbabwe.</title>
        <authorList>
            <person name="van Rijswijck I.M.H."/>
            <person name="Derks M.F.L."/>
            <person name="Abee T."/>
            <person name="de Ridder D."/>
            <person name="Smid E.J."/>
        </authorList>
    </citation>
    <scope>NUCLEOTIDE SEQUENCE [LARGE SCALE GENOMIC DNA]</scope>
    <source>
        <strain evidence="9">129</strain>
    </source>
</reference>
<dbReference type="UniPathway" id="UPA00057">
    <property type="reaction ID" value="UER00099"/>
</dbReference>
<dbReference type="GO" id="GO:0005524">
    <property type="term" value="F:ATP binding"/>
    <property type="evidence" value="ECO:0007669"/>
    <property type="project" value="UniProtKB-KW"/>
</dbReference>
<dbReference type="GO" id="GO:0006696">
    <property type="term" value="P:ergosterol biosynthetic process"/>
    <property type="evidence" value="ECO:0007669"/>
    <property type="project" value="TreeGrafter"/>
</dbReference>
<feature type="region of interest" description="Disordered" evidence="7">
    <location>
        <begin position="632"/>
        <end position="683"/>
    </location>
</feature>
<dbReference type="InterPro" id="IPR014721">
    <property type="entry name" value="Ribsml_uS5_D2-typ_fold_subgr"/>
</dbReference>
<dbReference type="Proteomes" id="UP000189274">
    <property type="component" value="Unassembled WGS sequence"/>
</dbReference>
<dbReference type="GO" id="GO:0005777">
    <property type="term" value="C:peroxisome"/>
    <property type="evidence" value="ECO:0007669"/>
    <property type="project" value="TreeGrafter"/>
</dbReference>
<comment type="pathway">
    <text evidence="1">Isoprenoid biosynthesis; isopentenyl diphosphate biosynthesis via mevalonate pathway; isopentenyl diphosphate from (R)-mevalonate: step 2/3.</text>
</comment>
<evidence type="ECO:0000313" key="8">
    <source>
        <dbReference type="EMBL" id="ONH75245.1"/>
    </source>
</evidence>
<dbReference type="VEuPathDB" id="FungiDB:C5L36_0D04650"/>
<sequence length="1452" mass="162797">MASQARAFSSTAKAFLAGGYLVLFPEYAAYVVALSARMHAVSNFKRDEDGFFKITVNSPQFKNGCWSYEIDPEKIKTNGLTAELFEVEARRNPFVEATILTVFSYALGKYPKMEGKDITITMFSDPEYHSQKGAVKKSSDNGSYAFLYHGEEITGVNKTGLGSSAGLVTSLTASLLSCLVEEFDLSGALWKEKVHNLAQIAHCKAQGKIGSGFDVASATFGSIVYRRFNSKLVTNVIDSSDVDSLIKVVDNSDWETMHSPCVLPRGIRLLMGDVEGGSETPKMVSKVLEWKRANPEKCLQVWSALNESNMKLTNALLELNALSSSSFTEYETLIKNLSFYNSNEILQLEGDNVEYLQNVIESLSDIRKYLKIMTLETGVSIEPDEQSNILDAVCKVKGVLGGVVPGAGGYDAICMLVASAEVANIVASTRLLPECEHVRWMSLSEQSLGLIEENVADFSASSTCSYKGEVLVNRIIVDINMEEQGVNGTRQTPNTSVGKSGEMFNTPHFRNNAEPSLSKLSLSSPTPIKGPPRIHSKHNLLHHEFAREDEAEMSKSFNDVSPRENKFLALAKFGTGIPESCHSENYKVSDNANNNVNLYASANICSQMQHGRASTPTSRNMGIEVKPDTVLKMDTDDNEGDKSVSDPHPSKRKRNSTNEGINANDECTGSTKSDEGDLNTSGLEFKPQRLEPLNNDVASMDRSRSVATSTIDFLSVQLSTDDEYSNEQERFKSFFEMDDAFSIFTSQNSNFDLRINEVQAGIICTTTTPTKVQMKFSSSRNMSNPSLRSFCSNARSSLQDDVTGKFSIDQLVAHENNQAVAETGSILTSESRVDSPSLYSSDPPPYTPFIEKSESCSTSSLKEEDKRSGSAISLLKRNLNSPCGSGGPVSPMKRKNNLSVNVFIPPYRSLINPHRGYDYITRRVINVAEYEFPIGHNSLLRKKKESKIKSLLSGTSKMIKNATNASPDKYKSTTQFKELPSDVVKRIIGMVTDQRDLVNCLYVNKEFHKYSKQNLYRYPKFTSSYRFAQFVHAIMNNHELPPLVEVFDLSMITTPISLTAAEKTRYQDKLVYGTTAAMDVLNDKSRVVYAGWRDWKYRNNPQYNGSIDWRTRRSNSLSAISSLPRPHFELIDGRNHSFNSLVEMRRYKTNSSSSSSFSLLTGKGKKEGKKRSQDCKALRKRSNSLPKIKDSSSRGDNSLFKALKKSFSREKSTKQKDEFRRSSVNVVGGGCSGREGTMRRRGNRGSVGVKFGGKSVEVVSARVVPFEKPHPRMNDMLKQYCFHRDVPIGYVMHVLMECRQLREINFNHVLLSTDYEMKDYSSFNHATGKGTTMYASYGKKPVRLNASRPIFWSDTDRDTNINDGKFIEGFIESVPFRDVWRCFLEQENIERLFLERLKPIEQSTINEFLFHSRFRERLQMLSCYKSGMVRREEWNVLKEAQEWREYIAGDDS</sequence>
<comment type="caution">
    <text evidence="8">The sequence shown here is derived from an EMBL/GenBank/DDBJ whole genome shotgun (WGS) entry which is preliminary data.</text>
</comment>
<evidence type="ECO:0000313" key="9">
    <source>
        <dbReference type="Proteomes" id="UP000189274"/>
    </source>
</evidence>
<accession>A0A1V2LPF1</accession>
<gene>
    <name evidence="8" type="ORF">BOH78_2017</name>
</gene>